<dbReference type="EMBL" id="CM042012">
    <property type="protein sequence ID" value="KAI3750008.1"/>
    <property type="molecule type" value="Genomic_DNA"/>
</dbReference>
<accession>A0ACB9DTK0</accession>
<organism evidence="1 2">
    <name type="scientific">Cichorium intybus</name>
    <name type="common">Chicory</name>
    <dbReference type="NCBI Taxonomy" id="13427"/>
    <lineage>
        <taxon>Eukaryota</taxon>
        <taxon>Viridiplantae</taxon>
        <taxon>Streptophyta</taxon>
        <taxon>Embryophyta</taxon>
        <taxon>Tracheophyta</taxon>
        <taxon>Spermatophyta</taxon>
        <taxon>Magnoliopsida</taxon>
        <taxon>eudicotyledons</taxon>
        <taxon>Gunneridae</taxon>
        <taxon>Pentapetalae</taxon>
        <taxon>asterids</taxon>
        <taxon>campanulids</taxon>
        <taxon>Asterales</taxon>
        <taxon>Asteraceae</taxon>
        <taxon>Cichorioideae</taxon>
        <taxon>Cichorieae</taxon>
        <taxon>Cichoriinae</taxon>
        <taxon>Cichorium</taxon>
    </lineage>
</organism>
<protein>
    <submittedName>
        <fullName evidence="1">Uncharacterized protein</fullName>
    </submittedName>
</protein>
<gene>
    <name evidence="1" type="ORF">L2E82_20632</name>
</gene>
<keyword evidence="2" id="KW-1185">Reference proteome</keyword>
<evidence type="ECO:0000313" key="2">
    <source>
        <dbReference type="Proteomes" id="UP001055811"/>
    </source>
</evidence>
<reference evidence="1 2" key="2">
    <citation type="journal article" date="2022" name="Mol. Ecol. Resour.">
        <title>The genomes of chicory, endive, great burdock and yacon provide insights into Asteraceae paleo-polyploidization history and plant inulin production.</title>
        <authorList>
            <person name="Fan W."/>
            <person name="Wang S."/>
            <person name="Wang H."/>
            <person name="Wang A."/>
            <person name="Jiang F."/>
            <person name="Liu H."/>
            <person name="Zhao H."/>
            <person name="Xu D."/>
            <person name="Zhang Y."/>
        </authorList>
    </citation>
    <scope>NUCLEOTIDE SEQUENCE [LARGE SCALE GENOMIC DNA]</scope>
    <source>
        <strain evidence="2">cv. Punajuju</strain>
        <tissue evidence="1">Leaves</tissue>
    </source>
</reference>
<evidence type="ECO:0000313" key="1">
    <source>
        <dbReference type="EMBL" id="KAI3750008.1"/>
    </source>
</evidence>
<comment type="caution">
    <text evidence="1">The sequence shown here is derived from an EMBL/GenBank/DDBJ whole genome shotgun (WGS) entry which is preliminary data.</text>
</comment>
<reference evidence="2" key="1">
    <citation type="journal article" date="2022" name="Mol. Ecol. Resour.">
        <title>The genomes of chicory, endive, great burdock and yacon provide insights into Asteraceae palaeo-polyploidization history and plant inulin production.</title>
        <authorList>
            <person name="Fan W."/>
            <person name="Wang S."/>
            <person name="Wang H."/>
            <person name="Wang A."/>
            <person name="Jiang F."/>
            <person name="Liu H."/>
            <person name="Zhao H."/>
            <person name="Xu D."/>
            <person name="Zhang Y."/>
        </authorList>
    </citation>
    <scope>NUCLEOTIDE SEQUENCE [LARGE SCALE GENOMIC DNA]</scope>
    <source>
        <strain evidence="2">cv. Punajuju</strain>
    </source>
</reference>
<dbReference type="Proteomes" id="UP001055811">
    <property type="component" value="Linkage Group LG04"/>
</dbReference>
<name>A0ACB9DTK0_CICIN</name>
<proteinExistence type="predicted"/>
<sequence length="87" mass="10400">MLFFPCSIFFLTFLLAYEYCVGEIDPKFFKLDFTKCNSQDFIIKILNQQIVKRNEIIARQNHNNHILYTFALVKLDQDNPNLQSRYS</sequence>